<keyword evidence="1" id="KW-1185">Reference proteome</keyword>
<name>A0A914YSI7_9BILA</name>
<evidence type="ECO:0000313" key="2">
    <source>
        <dbReference type="WBParaSite" id="PSU_v2.g2975.t1"/>
    </source>
</evidence>
<reference evidence="2" key="1">
    <citation type="submission" date="2022-11" db="UniProtKB">
        <authorList>
            <consortium name="WormBaseParasite"/>
        </authorList>
    </citation>
    <scope>IDENTIFICATION</scope>
</reference>
<dbReference type="Proteomes" id="UP000887577">
    <property type="component" value="Unplaced"/>
</dbReference>
<proteinExistence type="predicted"/>
<dbReference type="AlphaFoldDB" id="A0A914YSI7"/>
<accession>A0A914YSI7</accession>
<sequence>METTAATVERKYYMMPRTPYIFDSCSVITFGIGGDILSEQHIKMMLPQCTFLGFDPNGKYISLFEKDLSGKFIQAGVESKNGGNIILQSKHVIL</sequence>
<dbReference type="WBParaSite" id="PSU_v2.g2975.t1">
    <property type="protein sequence ID" value="PSU_v2.g2975.t1"/>
    <property type="gene ID" value="PSU_v2.g2975"/>
</dbReference>
<evidence type="ECO:0000313" key="1">
    <source>
        <dbReference type="Proteomes" id="UP000887577"/>
    </source>
</evidence>
<protein>
    <submittedName>
        <fullName evidence="2">Uncharacterized protein</fullName>
    </submittedName>
</protein>
<organism evidence="1 2">
    <name type="scientific">Panagrolaimus superbus</name>
    <dbReference type="NCBI Taxonomy" id="310955"/>
    <lineage>
        <taxon>Eukaryota</taxon>
        <taxon>Metazoa</taxon>
        <taxon>Ecdysozoa</taxon>
        <taxon>Nematoda</taxon>
        <taxon>Chromadorea</taxon>
        <taxon>Rhabditida</taxon>
        <taxon>Tylenchina</taxon>
        <taxon>Panagrolaimomorpha</taxon>
        <taxon>Panagrolaimoidea</taxon>
        <taxon>Panagrolaimidae</taxon>
        <taxon>Panagrolaimus</taxon>
    </lineage>
</organism>